<dbReference type="CDD" id="cd03224">
    <property type="entry name" value="ABC_TM1139_LivF_branched"/>
    <property type="match status" value="1"/>
</dbReference>
<keyword evidence="3" id="KW-0547">Nucleotide-binding</keyword>
<keyword evidence="4 7" id="KW-0067">ATP-binding</keyword>
<dbReference type="AlphaFoldDB" id="A0ABD5RSF2"/>
<evidence type="ECO:0000256" key="5">
    <source>
        <dbReference type="ARBA" id="ARBA00022970"/>
    </source>
</evidence>
<proteinExistence type="inferred from homology"/>
<evidence type="ECO:0000313" key="7">
    <source>
        <dbReference type="EMBL" id="MFC5973511.1"/>
    </source>
</evidence>
<dbReference type="Pfam" id="PF00005">
    <property type="entry name" value="ABC_tran"/>
    <property type="match status" value="1"/>
</dbReference>
<dbReference type="InterPro" id="IPR052156">
    <property type="entry name" value="BCAA_Transport_ATP-bd_LivF"/>
</dbReference>
<dbReference type="InterPro" id="IPR003439">
    <property type="entry name" value="ABC_transporter-like_ATP-bd"/>
</dbReference>
<organism evidence="7 8">
    <name type="scientific">Halomarina salina</name>
    <dbReference type="NCBI Taxonomy" id="1872699"/>
    <lineage>
        <taxon>Archaea</taxon>
        <taxon>Methanobacteriati</taxon>
        <taxon>Methanobacteriota</taxon>
        <taxon>Stenosarchaea group</taxon>
        <taxon>Halobacteria</taxon>
        <taxon>Halobacteriales</taxon>
        <taxon>Natronomonadaceae</taxon>
        <taxon>Halomarina</taxon>
    </lineage>
</organism>
<dbReference type="SMART" id="SM00382">
    <property type="entry name" value="AAA"/>
    <property type="match status" value="1"/>
</dbReference>
<dbReference type="PANTHER" id="PTHR43820:SF2">
    <property type="entry name" value="ABC TRANSPORTER ATP-BINDING PROTEIN"/>
    <property type="match status" value="1"/>
</dbReference>
<dbReference type="GO" id="GO:0006865">
    <property type="term" value="P:amino acid transport"/>
    <property type="evidence" value="ECO:0007669"/>
    <property type="project" value="UniProtKB-KW"/>
</dbReference>
<reference evidence="7 8" key="1">
    <citation type="journal article" date="2019" name="Int. J. Syst. Evol. Microbiol.">
        <title>The Global Catalogue of Microorganisms (GCM) 10K type strain sequencing project: providing services to taxonomists for standard genome sequencing and annotation.</title>
        <authorList>
            <consortium name="The Broad Institute Genomics Platform"/>
            <consortium name="The Broad Institute Genome Sequencing Center for Infectious Disease"/>
            <person name="Wu L."/>
            <person name="Ma J."/>
        </authorList>
    </citation>
    <scope>NUCLEOTIDE SEQUENCE [LARGE SCALE GENOMIC DNA]</scope>
    <source>
        <strain evidence="7 8">CGMCC 1.12543</strain>
    </source>
</reference>
<dbReference type="PANTHER" id="PTHR43820">
    <property type="entry name" value="HIGH-AFFINITY BRANCHED-CHAIN AMINO ACID TRANSPORT ATP-BINDING PROTEIN LIVF"/>
    <property type="match status" value="1"/>
</dbReference>
<dbReference type="GO" id="GO:0005524">
    <property type="term" value="F:ATP binding"/>
    <property type="evidence" value="ECO:0007669"/>
    <property type="project" value="UniProtKB-KW"/>
</dbReference>
<keyword evidence="5" id="KW-0029">Amino-acid transport</keyword>
<comment type="caution">
    <text evidence="7">The sequence shown here is derived from an EMBL/GenBank/DDBJ whole genome shotgun (WGS) entry which is preliminary data.</text>
</comment>
<comment type="similarity">
    <text evidence="1">Belongs to the ABC transporter superfamily.</text>
</comment>
<dbReference type="EMBL" id="JBHSQH010000002">
    <property type="protein sequence ID" value="MFC5973511.1"/>
    <property type="molecule type" value="Genomic_DNA"/>
</dbReference>
<evidence type="ECO:0000313" key="8">
    <source>
        <dbReference type="Proteomes" id="UP001596099"/>
    </source>
</evidence>
<dbReference type="InterPro" id="IPR027417">
    <property type="entry name" value="P-loop_NTPase"/>
</dbReference>
<evidence type="ECO:0000256" key="4">
    <source>
        <dbReference type="ARBA" id="ARBA00022840"/>
    </source>
</evidence>
<evidence type="ECO:0000256" key="3">
    <source>
        <dbReference type="ARBA" id="ARBA00022741"/>
    </source>
</evidence>
<sequence>MARLDIDAIDAYYGQSQVLHDVSLDVNDGEVVALLGRNGAGKTTTLRSVAGIVPPRSGQIRYDDEDITGLSTFEIIRRGIGYVPEDRQVWEPLTVAENLEVPAGRGGEWTVDDAYELFPKLSELREAKAGDLSGGEQQMLVIARGMLGGTDLLLLDEPSEGLAPQIVADVRDALVDLKDDLTILLVEQNVNLALSVADRVYVLANGRIVHESAADGLEADDPTLREHIAV</sequence>
<dbReference type="PROSITE" id="PS50893">
    <property type="entry name" value="ABC_TRANSPORTER_2"/>
    <property type="match status" value="1"/>
</dbReference>
<evidence type="ECO:0000256" key="1">
    <source>
        <dbReference type="ARBA" id="ARBA00005417"/>
    </source>
</evidence>
<dbReference type="Gene3D" id="3.40.50.300">
    <property type="entry name" value="P-loop containing nucleotide triphosphate hydrolases"/>
    <property type="match status" value="1"/>
</dbReference>
<dbReference type="Proteomes" id="UP001596099">
    <property type="component" value="Unassembled WGS sequence"/>
</dbReference>
<dbReference type="PROSITE" id="PS00211">
    <property type="entry name" value="ABC_TRANSPORTER_1"/>
    <property type="match status" value="1"/>
</dbReference>
<dbReference type="RefSeq" id="WP_247420419.1">
    <property type="nucleotide sequence ID" value="NZ_JALLGW010000003.1"/>
</dbReference>
<dbReference type="SUPFAM" id="SSF52540">
    <property type="entry name" value="P-loop containing nucleoside triphosphate hydrolases"/>
    <property type="match status" value="1"/>
</dbReference>
<evidence type="ECO:0000259" key="6">
    <source>
        <dbReference type="PROSITE" id="PS50893"/>
    </source>
</evidence>
<accession>A0ABD5RSF2</accession>
<gene>
    <name evidence="7" type="ORF">ACFPYI_19450</name>
</gene>
<keyword evidence="2" id="KW-0813">Transport</keyword>
<evidence type="ECO:0000256" key="2">
    <source>
        <dbReference type="ARBA" id="ARBA00022448"/>
    </source>
</evidence>
<dbReference type="InterPro" id="IPR003593">
    <property type="entry name" value="AAA+_ATPase"/>
</dbReference>
<feature type="domain" description="ABC transporter" evidence="6">
    <location>
        <begin position="4"/>
        <end position="230"/>
    </location>
</feature>
<dbReference type="InterPro" id="IPR017871">
    <property type="entry name" value="ABC_transporter-like_CS"/>
</dbReference>
<name>A0ABD5RSF2_9EURY</name>
<protein>
    <submittedName>
        <fullName evidence="7">ABC transporter ATP-binding protein</fullName>
    </submittedName>
</protein>
<keyword evidence="8" id="KW-1185">Reference proteome</keyword>